<proteinExistence type="inferred from homology"/>
<dbReference type="GO" id="GO:0006273">
    <property type="term" value="P:lagging strand elongation"/>
    <property type="evidence" value="ECO:0007669"/>
    <property type="project" value="TreeGrafter"/>
</dbReference>
<comment type="subcellular location">
    <subcellularLocation>
        <location evidence="1">Nucleus</location>
    </subcellularLocation>
</comment>
<dbReference type="GO" id="GO:0035145">
    <property type="term" value="C:exon-exon junction complex"/>
    <property type="evidence" value="ECO:0007669"/>
    <property type="project" value="InterPro"/>
</dbReference>
<keyword evidence="12 14" id="KW-0238">DNA-binding</keyword>
<dbReference type="InterPro" id="IPR042087">
    <property type="entry name" value="DNA_pol_B_thumb"/>
</dbReference>
<evidence type="ECO:0000256" key="13">
    <source>
        <dbReference type="ARBA" id="ARBA00023242"/>
    </source>
</evidence>
<dbReference type="SUPFAM" id="SSF89817">
    <property type="entry name" value="Mago nashi protein"/>
    <property type="match status" value="1"/>
</dbReference>
<keyword evidence="10" id="KW-0862">Zinc</keyword>
<dbReference type="SUPFAM" id="SSF56672">
    <property type="entry name" value="DNA/RNA polymerases"/>
    <property type="match status" value="1"/>
</dbReference>
<keyword evidence="8" id="KW-0863">Zinc-finger</keyword>
<dbReference type="GO" id="GO:0005658">
    <property type="term" value="C:alpha DNA polymerase:primase complex"/>
    <property type="evidence" value="ECO:0007669"/>
    <property type="project" value="UniProtKB-ARBA"/>
</dbReference>
<gene>
    <name evidence="20" type="ORF">O3M35_012802</name>
</gene>
<dbReference type="GO" id="GO:0003697">
    <property type="term" value="F:single-stranded DNA binding"/>
    <property type="evidence" value="ECO:0007669"/>
    <property type="project" value="TreeGrafter"/>
</dbReference>
<dbReference type="PRINTS" id="PR00106">
    <property type="entry name" value="DNAPOLB"/>
</dbReference>
<evidence type="ECO:0000256" key="5">
    <source>
        <dbReference type="ARBA" id="ARBA00022695"/>
    </source>
</evidence>
<evidence type="ECO:0000256" key="12">
    <source>
        <dbReference type="ARBA" id="ARBA00023125"/>
    </source>
</evidence>
<keyword evidence="9" id="KW-0509">mRNA transport</keyword>
<sequence>MEDSADNSPVRPKRCSAARKKKLDLLEQMRNVRKSGKKNKYDIGELENVYEEVDEKEYTKTVLARQEDDWIVDDGGTGYIEDGREIFDDDLDEESIEKSKTVNRGKKRSRDLGPISSKGNIRNMLAGMPTKKRKETSIKLEEDDILGDLIGELGEGKASSSGIGDTYSPSFMKTTRVSTPAPIKKIKVDNEEWDRVINIKPTNLKIENTGVTSKTQEEPLIVKIKEEKIDLDYEVPQVEQTDDDNGYTADDGFDDDIAHEDLNFDDDILIVDQKSDPIVIKEEPKESLINNNINSSEDNLNSKKLNGNGQVKLENGNDDSEDWNSINSTENPQSVNIDRSNLPLIKTEKGDDVLRFYYWDAHEEIFTQPGTVFLFGKLFVPSAKSYVSCCVTVKNIERQIFLLPKEKKENGALVTMSDVYEEFNTKISEKYKIKQFKSKKSTKKYAFGHEGIPIESEYLEVRYSASYHPLPSNLSGETFSHVFGTRTSFLEILFLERSIKGPGWIEISNPEPSLAPVSWCKVEVICSKPNCLTFLKDNSSMEIPPLVLVTVLPQMVYNPKTRQSEVVAVGCLVNNAYSVDKPAPERLFNQHFCVISRPSDLPWPYNFSEALQNFKKTNVHKMDSERALLNFLLTKLFKIDADLIVGHDLHGYAIELIVNRLSHHKVPNWSRFGRLKRSVIPPTSKGRNLIERIALTGRLLCDIKVSAKELIRSRSYDLDTLCQNVLHFNEDKRSDLSDEDFRYAFCNGSSLMDAIWHLMSDASYIMRIFIELNILPLAIQITNIAGNVLSRTLMGGRSERNEFLLLHAFYNKGYILPDKEFKKNVKEDIDLVDGNNVETLNAKSSRKKPSYAGGLVLDPKVGFYDDLILLMDFNSLYPSIIQEYNICFTTISISDVEMNDSFTDTYNKYFPSENVEQGILPTEIRKLVESRRDVKKMLKRDNLSAELKLQYDIRQMALKLTANSMYGCLGFTHSRFYAKPLAALVTAKGREILMNTKKMVDSYGYDVIYGDTDSIMINTKTKQYDQVFQIGRKIKAEVNKCYKQVELDIDGVFKYMLLLKKKKYAAVTVTKLNNGELFEKREMKGLDIVRRDWSKLSAEAGKYVLKQILSDQSRDDRIENIHNYLANIRQDLEAGKIPLTLLTVTKQLTKRPEDYADKKALPHVQVAARINAASSKKFKQGDTVSYVICQDGTNNPATQRAYHIDELKSNSSLSIDIEYYLSQQIHPVIARLCDPIEGTDAATIARCLGLDPTKYKRHDAVEIDEEDNIFGKKDEEKFKDCEKFTFICKREECRTENIVDHPVRKLDNGIGILFLERCVNKDCTLRPVEYLSMIQNCLHLKVRQHIQKYSEGWLLCDDATCNYRTNIINMNFEKAYPLCEKCGQSTMKREITCSQLYNQLSFYANMFDIRKAPQKPVKYEPEIVAAYKKVHDQMKLSLKKSHYKLVCCLTLVVRLLLRYYVGHKGKFGHEFLEFEFRPDGKLRYANNSNYKNDTMIRKEAYVHSCVMEELKRIILDSEIMQEDDSLWPQPDRVGRQELEIVIGDEHIAFTTSKTGSLADVNHSRDPEGLRCFYYLVQDLKCLVFSLIGLHFKIKPI</sequence>
<comment type="similarity">
    <text evidence="3">Belongs to the mago nashi family.</text>
</comment>
<evidence type="ECO:0000313" key="20">
    <source>
        <dbReference type="EMBL" id="KAK9497007.1"/>
    </source>
</evidence>
<feature type="domain" description="DNA-directed DNA polymerase family B exonuclease" evidence="17">
    <location>
        <begin position="481"/>
        <end position="720"/>
    </location>
</feature>
<dbReference type="CDD" id="cd05532">
    <property type="entry name" value="POLBc_alpha"/>
    <property type="match status" value="1"/>
</dbReference>
<dbReference type="GO" id="GO:0033554">
    <property type="term" value="P:cellular response to stress"/>
    <property type="evidence" value="ECO:0007669"/>
    <property type="project" value="UniProtKB-ARBA"/>
</dbReference>
<feature type="region of interest" description="Disordered" evidence="15">
    <location>
        <begin position="290"/>
        <end position="334"/>
    </location>
</feature>
<dbReference type="InterPro" id="IPR024647">
    <property type="entry name" value="DNA_pol_a_cat_su_N"/>
</dbReference>
<dbReference type="GO" id="GO:1902975">
    <property type="term" value="P:mitotic DNA replication initiation"/>
    <property type="evidence" value="ECO:0007669"/>
    <property type="project" value="InterPro"/>
</dbReference>
<dbReference type="InterPro" id="IPR017964">
    <property type="entry name" value="DNA-dir_DNA_pol_B_CS"/>
</dbReference>
<keyword evidence="6 14" id="KW-0235">DNA replication</keyword>
<dbReference type="InterPro" id="IPR038256">
    <property type="entry name" value="Pol_alpha_znc_sf"/>
</dbReference>
<evidence type="ECO:0000256" key="6">
    <source>
        <dbReference type="ARBA" id="ARBA00022705"/>
    </source>
</evidence>
<dbReference type="Gene3D" id="1.10.3200.20">
    <property type="entry name" value="DNA Polymerase alpha, zinc finger"/>
    <property type="match status" value="1"/>
</dbReference>
<accession>A0AAW1CKN1</accession>
<dbReference type="PROSITE" id="PS00116">
    <property type="entry name" value="DNA_POLYMERASE_B"/>
    <property type="match status" value="1"/>
</dbReference>
<evidence type="ECO:0000256" key="14">
    <source>
        <dbReference type="RuleBase" id="RU000442"/>
    </source>
</evidence>
<dbReference type="Gene3D" id="3.30.420.10">
    <property type="entry name" value="Ribonuclease H-like superfamily/Ribonuclease H"/>
    <property type="match status" value="1"/>
</dbReference>
<dbReference type="GO" id="GO:0008270">
    <property type="term" value="F:zinc ion binding"/>
    <property type="evidence" value="ECO:0007669"/>
    <property type="project" value="UniProtKB-KW"/>
</dbReference>
<dbReference type="SUPFAM" id="SSF90234">
    <property type="entry name" value="Zinc finger domain of DNA polymerase-alpha"/>
    <property type="match status" value="1"/>
</dbReference>
<dbReference type="GO" id="GO:0003887">
    <property type="term" value="F:DNA-directed DNA polymerase activity"/>
    <property type="evidence" value="ECO:0007669"/>
    <property type="project" value="UniProtKB-KW"/>
</dbReference>
<dbReference type="GO" id="GO:0003688">
    <property type="term" value="F:DNA replication origin binding"/>
    <property type="evidence" value="ECO:0007669"/>
    <property type="project" value="TreeGrafter"/>
</dbReference>
<dbReference type="InterPro" id="IPR006172">
    <property type="entry name" value="DNA-dir_DNA_pol_B"/>
</dbReference>
<dbReference type="Pfam" id="PF08996">
    <property type="entry name" value="zf-DNA_Pol"/>
    <property type="match status" value="1"/>
</dbReference>
<keyword evidence="21" id="KW-1185">Reference proteome</keyword>
<keyword evidence="5 14" id="KW-0548">Nucleotidyltransferase</keyword>
<dbReference type="EC" id="2.7.7.7" evidence="14"/>
<dbReference type="SUPFAM" id="SSF53098">
    <property type="entry name" value="Ribonuclease H-like"/>
    <property type="match status" value="1"/>
</dbReference>
<organism evidence="20 21">
    <name type="scientific">Rhynocoris fuscipes</name>
    <dbReference type="NCBI Taxonomy" id="488301"/>
    <lineage>
        <taxon>Eukaryota</taxon>
        <taxon>Metazoa</taxon>
        <taxon>Ecdysozoa</taxon>
        <taxon>Arthropoda</taxon>
        <taxon>Hexapoda</taxon>
        <taxon>Insecta</taxon>
        <taxon>Pterygota</taxon>
        <taxon>Neoptera</taxon>
        <taxon>Paraneoptera</taxon>
        <taxon>Hemiptera</taxon>
        <taxon>Heteroptera</taxon>
        <taxon>Panheteroptera</taxon>
        <taxon>Cimicomorpha</taxon>
        <taxon>Reduviidae</taxon>
        <taxon>Harpactorinae</taxon>
        <taxon>Harpactorini</taxon>
        <taxon>Rhynocoris</taxon>
    </lineage>
</organism>
<dbReference type="InterPro" id="IPR036397">
    <property type="entry name" value="RNaseH_sf"/>
</dbReference>
<dbReference type="FunFam" id="3.30.70.2820:FF:000001">
    <property type="entry name" value="DNA polymerase"/>
    <property type="match status" value="1"/>
</dbReference>
<dbReference type="FunFam" id="1.10.132.60:FF:000004">
    <property type="entry name" value="DNA polymerase"/>
    <property type="match status" value="1"/>
</dbReference>
<dbReference type="SMART" id="SM00486">
    <property type="entry name" value="POLBc"/>
    <property type="match status" value="1"/>
</dbReference>
<dbReference type="InterPro" id="IPR045846">
    <property type="entry name" value="POLBc_alpha"/>
</dbReference>
<feature type="compositionally biased region" description="Low complexity" evidence="15">
    <location>
        <begin position="290"/>
        <end position="299"/>
    </location>
</feature>
<dbReference type="CDD" id="cd11295">
    <property type="entry name" value="Mago_nashi"/>
    <property type="match status" value="1"/>
</dbReference>
<evidence type="ECO:0000256" key="7">
    <source>
        <dbReference type="ARBA" id="ARBA00022723"/>
    </source>
</evidence>
<dbReference type="FunFam" id="1.10.287.690:FF:000003">
    <property type="entry name" value="DNA polymerase"/>
    <property type="match status" value="1"/>
</dbReference>
<keyword evidence="11 14" id="KW-0239">DNA-directed DNA polymerase</keyword>
<evidence type="ECO:0000256" key="10">
    <source>
        <dbReference type="ARBA" id="ARBA00022833"/>
    </source>
</evidence>
<evidence type="ECO:0000259" key="17">
    <source>
        <dbReference type="Pfam" id="PF03104"/>
    </source>
</evidence>
<feature type="compositionally biased region" description="Polar residues" evidence="15">
    <location>
        <begin position="323"/>
        <end position="334"/>
    </location>
</feature>
<dbReference type="InterPro" id="IPR043502">
    <property type="entry name" value="DNA/RNA_pol_sf"/>
</dbReference>
<dbReference type="Gene3D" id="3.90.1600.10">
    <property type="entry name" value="Palm domain of DNA polymerase"/>
    <property type="match status" value="1"/>
</dbReference>
<dbReference type="InterPro" id="IPR023211">
    <property type="entry name" value="DNA_pol_palm_dom_sf"/>
</dbReference>
<dbReference type="Gene3D" id="1.10.132.60">
    <property type="entry name" value="DNA polymerase family B, C-terminal domain"/>
    <property type="match status" value="1"/>
</dbReference>
<evidence type="ECO:0000313" key="21">
    <source>
        <dbReference type="Proteomes" id="UP001461498"/>
    </source>
</evidence>
<keyword evidence="4 14" id="KW-0808">Transferase</keyword>
<protein>
    <recommendedName>
        <fullName evidence="14">DNA polymerase</fullName>
        <ecNumber evidence="14">2.7.7.7</ecNumber>
    </recommendedName>
</protein>
<feature type="region of interest" description="Disordered" evidence="15">
    <location>
        <begin position="97"/>
        <end position="122"/>
    </location>
</feature>
<evidence type="ECO:0000256" key="9">
    <source>
        <dbReference type="ARBA" id="ARBA00022816"/>
    </source>
</evidence>
<evidence type="ECO:0000256" key="3">
    <source>
        <dbReference type="ARBA" id="ARBA00009270"/>
    </source>
</evidence>
<reference evidence="20 21" key="1">
    <citation type="submission" date="2022-12" db="EMBL/GenBank/DDBJ databases">
        <title>Chromosome-level genome assembly of true bugs.</title>
        <authorList>
            <person name="Ma L."/>
            <person name="Li H."/>
        </authorList>
    </citation>
    <scope>NUCLEOTIDE SEQUENCE [LARGE SCALE GENOMIC DNA]</scope>
    <source>
        <strain evidence="20">Lab_2022b</strain>
    </source>
</reference>
<dbReference type="GO" id="GO:0051028">
    <property type="term" value="P:mRNA transport"/>
    <property type="evidence" value="ECO:0007669"/>
    <property type="project" value="UniProtKB-KW"/>
</dbReference>
<dbReference type="InterPro" id="IPR012337">
    <property type="entry name" value="RNaseH-like_sf"/>
</dbReference>
<dbReference type="Gene3D" id="2.40.50.730">
    <property type="match status" value="1"/>
</dbReference>
<evidence type="ECO:0000256" key="2">
    <source>
        <dbReference type="ARBA" id="ARBA00005755"/>
    </source>
</evidence>
<dbReference type="EMBL" id="JAPXFL010000022">
    <property type="protein sequence ID" value="KAK9497007.1"/>
    <property type="molecule type" value="Genomic_DNA"/>
</dbReference>
<evidence type="ECO:0000256" key="4">
    <source>
        <dbReference type="ARBA" id="ARBA00022679"/>
    </source>
</evidence>
<evidence type="ECO:0000259" key="16">
    <source>
        <dbReference type="Pfam" id="PF00136"/>
    </source>
</evidence>
<dbReference type="GO" id="GO:0000166">
    <property type="term" value="F:nucleotide binding"/>
    <property type="evidence" value="ECO:0007669"/>
    <property type="project" value="InterPro"/>
</dbReference>
<dbReference type="InterPro" id="IPR006134">
    <property type="entry name" value="DNA-dir_DNA_pol_B_multi_dom"/>
</dbReference>
<dbReference type="PANTHER" id="PTHR45861">
    <property type="entry name" value="DNA POLYMERASE ALPHA CATALYTIC SUBUNIT"/>
    <property type="match status" value="1"/>
</dbReference>
<dbReference type="NCBIfam" id="TIGR00592">
    <property type="entry name" value="pol2"/>
    <property type="match status" value="1"/>
</dbReference>
<dbReference type="Pfam" id="PF00136">
    <property type="entry name" value="DNA_pol_B"/>
    <property type="match status" value="1"/>
</dbReference>
<feature type="domain" description="Zinc finger DNA-directed DNA polymerase family B alpha" evidence="18">
    <location>
        <begin position="1273"/>
        <end position="1430"/>
    </location>
</feature>
<dbReference type="InterPro" id="IPR036605">
    <property type="entry name" value="Mago_nashi_sf"/>
</dbReference>
<dbReference type="InterPro" id="IPR015088">
    <property type="entry name" value="Znf_DNA-dir_DNA_pol_B_alpha"/>
</dbReference>
<feature type="domain" description="DNA-directed DNA polymerase family B multifunctional" evidence="16">
    <location>
        <begin position="789"/>
        <end position="1236"/>
    </location>
</feature>
<dbReference type="InterPro" id="IPR006133">
    <property type="entry name" value="DNA-dir_DNA_pol_B_exonuc"/>
</dbReference>
<dbReference type="InterPro" id="IPR004023">
    <property type="entry name" value="Mago_nashi"/>
</dbReference>
<dbReference type="Gene3D" id="3.30.1560.10">
    <property type="entry name" value="Mago nashi"/>
    <property type="match status" value="1"/>
</dbReference>
<evidence type="ECO:0000256" key="11">
    <source>
        <dbReference type="ARBA" id="ARBA00022932"/>
    </source>
</evidence>
<evidence type="ECO:0000259" key="18">
    <source>
        <dbReference type="Pfam" id="PF08996"/>
    </source>
</evidence>
<evidence type="ECO:0000259" key="19">
    <source>
        <dbReference type="Pfam" id="PF12254"/>
    </source>
</evidence>
<dbReference type="Gene3D" id="1.10.287.690">
    <property type="entry name" value="Helix hairpin bin"/>
    <property type="match status" value="1"/>
</dbReference>
<dbReference type="Gene3D" id="3.30.70.2820">
    <property type="match status" value="1"/>
</dbReference>
<dbReference type="GO" id="GO:0003682">
    <property type="term" value="F:chromatin binding"/>
    <property type="evidence" value="ECO:0007669"/>
    <property type="project" value="TreeGrafter"/>
</dbReference>
<dbReference type="CDD" id="cd05776">
    <property type="entry name" value="DNA_polB_alpha_exo"/>
    <property type="match status" value="1"/>
</dbReference>
<evidence type="ECO:0000256" key="15">
    <source>
        <dbReference type="SAM" id="MobiDB-lite"/>
    </source>
</evidence>
<keyword evidence="13" id="KW-0539">Nucleus</keyword>
<keyword evidence="9" id="KW-0813">Transport</keyword>
<dbReference type="GO" id="GO:0008380">
    <property type="term" value="P:RNA splicing"/>
    <property type="evidence" value="ECO:0007669"/>
    <property type="project" value="InterPro"/>
</dbReference>
<keyword evidence="7" id="KW-0479">Metal-binding</keyword>
<dbReference type="Pfam" id="PF02792">
    <property type="entry name" value="Mago_nashi"/>
    <property type="match status" value="1"/>
</dbReference>
<evidence type="ECO:0000256" key="8">
    <source>
        <dbReference type="ARBA" id="ARBA00022771"/>
    </source>
</evidence>
<dbReference type="Proteomes" id="UP001461498">
    <property type="component" value="Unassembled WGS sequence"/>
</dbReference>
<comment type="similarity">
    <text evidence="2 14">Belongs to the DNA polymerase type-B family.</text>
</comment>
<dbReference type="FunFam" id="3.30.1560.10:FF:000001">
    <property type="entry name" value="Protein mago nashi homolog"/>
    <property type="match status" value="1"/>
</dbReference>
<dbReference type="GO" id="GO:0006272">
    <property type="term" value="P:leading strand elongation"/>
    <property type="evidence" value="ECO:0007669"/>
    <property type="project" value="TreeGrafter"/>
</dbReference>
<dbReference type="Pfam" id="PF03104">
    <property type="entry name" value="DNA_pol_B_exo1"/>
    <property type="match status" value="1"/>
</dbReference>
<dbReference type="Pfam" id="PF12254">
    <property type="entry name" value="DNA_pol_alpha_N"/>
    <property type="match status" value="1"/>
</dbReference>
<feature type="domain" description="DNA polymerase alpha catalytic subunit N-terminal" evidence="19">
    <location>
        <begin position="26"/>
        <end position="88"/>
    </location>
</feature>
<comment type="catalytic activity">
    <reaction evidence="14">
        <text>DNA(n) + a 2'-deoxyribonucleoside 5'-triphosphate = DNA(n+1) + diphosphate</text>
        <dbReference type="Rhea" id="RHEA:22508"/>
        <dbReference type="Rhea" id="RHEA-COMP:17339"/>
        <dbReference type="Rhea" id="RHEA-COMP:17340"/>
        <dbReference type="ChEBI" id="CHEBI:33019"/>
        <dbReference type="ChEBI" id="CHEBI:61560"/>
        <dbReference type="ChEBI" id="CHEBI:173112"/>
        <dbReference type="EC" id="2.7.7.7"/>
    </reaction>
</comment>
<comment type="caution">
    <text evidence="20">The sequence shown here is derived from an EMBL/GenBank/DDBJ whole genome shotgun (WGS) entry which is preliminary data.</text>
</comment>
<name>A0AAW1CKN1_9HEMI</name>
<dbReference type="PANTHER" id="PTHR45861:SF1">
    <property type="entry name" value="DNA POLYMERASE ALPHA CATALYTIC SUBUNIT"/>
    <property type="match status" value="1"/>
</dbReference>
<evidence type="ECO:0000256" key="1">
    <source>
        <dbReference type="ARBA" id="ARBA00004123"/>
    </source>
</evidence>